<dbReference type="PATRIC" id="fig|1679444.3.peg.2906"/>
<dbReference type="EMBL" id="LT629973">
    <property type="protein sequence ID" value="SEH86088.1"/>
    <property type="molecule type" value="Genomic_DNA"/>
</dbReference>
<keyword evidence="2" id="KW-0547">Nucleotide-binding</keyword>
<dbReference type="InterPro" id="IPR027417">
    <property type="entry name" value="P-loop_NTPase"/>
</dbReference>
<evidence type="ECO:0000256" key="4">
    <source>
        <dbReference type="ARBA" id="ARBA00022806"/>
    </source>
</evidence>
<dbReference type="GO" id="GO:0003677">
    <property type="term" value="F:DNA binding"/>
    <property type="evidence" value="ECO:0007669"/>
    <property type="project" value="UniProtKB-KW"/>
</dbReference>
<dbReference type="SMART" id="SM00490">
    <property type="entry name" value="HELICc"/>
    <property type="match status" value="1"/>
</dbReference>
<proteinExistence type="inferred from homology"/>
<keyword evidence="5" id="KW-0067">ATP-binding</keyword>
<evidence type="ECO:0000259" key="10">
    <source>
        <dbReference type="PROSITE" id="PS51192"/>
    </source>
</evidence>
<keyword evidence="6" id="KW-0238">DNA-binding</keyword>
<dbReference type="InterPro" id="IPR002464">
    <property type="entry name" value="DNA/RNA_helicase_DEAH_CS"/>
</dbReference>
<sequence length="635" mass="70058">MSMTTLLSPEDESRVLSLFGKPSFRPVQRELIACALRGESCLGVLPTGHGKSLCYQAAAVLFGGTSVVVSPLIALMRDQEDSLHALGIAARRWESGLSPAERAETLEALRAGELAILFVAPESLDNAELADALRDVPKGLFVVDEAHCVSEWGHSFRPDYLKLPAWAEPHGFHAVMALTATATLRVQEDLCRAFGIAAGHVFALSPYRPGIDRRVCSVSEEGRDGLLEGFLREPEHLPAIVYCRTRKSTEEVADRLGKAGFSARAYHAGQPTDVRARIQDDFLSGSCDVLVATIAFGMGIDKQDVRTVVHYHLPANPESYIQESGRAGRDGGPSWSLVLLSPGDLVTARNRIRGEVPDDEGLMRCVRWLLPAARRVVSLWELGTECDLPEEVIQRILQRMQDEGIVEVAARGAKYYKARPLFPIGTILDGRSEEERKVLLWLDGHREGEVEDLAFEFDMDWTEARACLDEMEQSGEWKIAFRQSALQVRTLDPAASPRDVADLLADYYAGRCRAAQERLDTVLGMFTGHDCLNRALGAYFGFPGEEPCGHCFLCRGERIACPEDMESAFPDDLREQLDELADRGLSALSRPSQWVRFLLGISSPASLRARLWAHPLYGACSGCGWEDVARFCGRS</sequence>
<dbReference type="AlphaFoldDB" id="A0A1C7PCB7"/>
<dbReference type="Gene3D" id="3.40.50.300">
    <property type="entry name" value="P-loop containing nucleotide triphosphate hydrolases"/>
    <property type="match status" value="2"/>
</dbReference>
<evidence type="ECO:0000256" key="3">
    <source>
        <dbReference type="ARBA" id="ARBA00022801"/>
    </source>
</evidence>
<evidence type="ECO:0000256" key="7">
    <source>
        <dbReference type="ARBA" id="ARBA00023235"/>
    </source>
</evidence>
<keyword evidence="13" id="KW-1185">Reference proteome</keyword>
<dbReference type="InterPro" id="IPR011545">
    <property type="entry name" value="DEAD/DEAH_box_helicase_dom"/>
</dbReference>
<dbReference type="Pfam" id="PF00271">
    <property type="entry name" value="Helicase_C"/>
    <property type="match status" value="1"/>
</dbReference>
<dbReference type="PROSITE" id="PS51194">
    <property type="entry name" value="HELICASE_CTER"/>
    <property type="match status" value="1"/>
</dbReference>
<evidence type="ECO:0000256" key="6">
    <source>
        <dbReference type="ARBA" id="ARBA00023125"/>
    </source>
</evidence>
<comment type="similarity">
    <text evidence="1">Belongs to the helicase family. RecQ subfamily.</text>
</comment>
<evidence type="ECO:0000256" key="9">
    <source>
        <dbReference type="ARBA" id="ARBA00034808"/>
    </source>
</evidence>
<dbReference type="EC" id="5.6.2.4" evidence="9"/>
<dbReference type="InterPro" id="IPR001650">
    <property type="entry name" value="Helicase_C-like"/>
</dbReference>
<evidence type="ECO:0000259" key="11">
    <source>
        <dbReference type="PROSITE" id="PS51194"/>
    </source>
</evidence>
<dbReference type="Gene3D" id="1.10.10.10">
    <property type="entry name" value="Winged helix-like DNA-binding domain superfamily/Winged helix DNA-binding domain"/>
    <property type="match status" value="1"/>
</dbReference>
<dbReference type="GO" id="GO:0005524">
    <property type="term" value="F:ATP binding"/>
    <property type="evidence" value="ECO:0007669"/>
    <property type="project" value="UniProtKB-KW"/>
</dbReference>
<dbReference type="STRING" id="1679444.PYTT_1275"/>
<dbReference type="CDD" id="cd17920">
    <property type="entry name" value="DEXHc_RecQ"/>
    <property type="match status" value="1"/>
</dbReference>
<dbReference type="InterPro" id="IPR036388">
    <property type="entry name" value="WH-like_DNA-bd_sf"/>
</dbReference>
<evidence type="ECO:0000313" key="13">
    <source>
        <dbReference type="Proteomes" id="UP000176204"/>
    </source>
</evidence>
<dbReference type="KEGG" id="agl:PYTT_1275"/>
<dbReference type="RefSeq" id="WP_071133336.1">
    <property type="nucleotide sequence ID" value="NZ_LIGX01000022.1"/>
</dbReference>
<keyword evidence="3" id="KW-0378">Hydrolase</keyword>
<gene>
    <name evidence="12" type="ORF">PYTT_1275</name>
</gene>
<keyword evidence="4 12" id="KW-0347">Helicase</keyword>
<dbReference type="GO" id="GO:0043590">
    <property type="term" value="C:bacterial nucleoid"/>
    <property type="evidence" value="ECO:0007669"/>
    <property type="project" value="TreeGrafter"/>
</dbReference>
<dbReference type="NCBIfam" id="TIGR00614">
    <property type="entry name" value="recQ_fam"/>
    <property type="match status" value="1"/>
</dbReference>
<dbReference type="GO" id="GO:0009378">
    <property type="term" value="F:four-way junction helicase activity"/>
    <property type="evidence" value="ECO:0007669"/>
    <property type="project" value="TreeGrafter"/>
</dbReference>
<dbReference type="InterPro" id="IPR014001">
    <property type="entry name" value="Helicase_ATP-bd"/>
</dbReference>
<dbReference type="Proteomes" id="UP000176204">
    <property type="component" value="Chromosome I"/>
</dbReference>
<evidence type="ECO:0000256" key="2">
    <source>
        <dbReference type="ARBA" id="ARBA00022741"/>
    </source>
</evidence>
<feature type="domain" description="Helicase ATP-binding" evidence="10">
    <location>
        <begin position="32"/>
        <end position="200"/>
    </location>
</feature>
<keyword evidence="7" id="KW-0413">Isomerase</keyword>
<protein>
    <recommendedName>
        <fullName evidence="9">DNA 3'-5' helicase</fullName>
        <ecNumber evidence="9">5.6.2.4</ecNumber>
    </recommendedName>
</protein>
<dbReference type="GO" id="GO:0006310">
    <property type="term" value="P:DNA recombination"/>
    <property type="evidence" value="ECO:0007669"/>
    <property type="project" value="InterPro"/>
</dbReference>
<feature type="domain" description="Helicase C-terminal" evidence="11">
    <location>
        <begin position="210"/>
        <end position="373"/>
    </location>
</feature>
<dbReference type="GO" id="GO:0006281">
    <property type="term" value="P:DNA repair"/>
    <property type="evidence" value="ECO:0007669"/>
    <property type="project" value="TreeGrafter"/>
</dbReference>
<dbReference type="PANTHER" id="PTHR13710:SF105">
    <property type="entry name" value="ATP-DEPENDENT DNA HELICASE Q1"/>
    <property type="match status" value="1"/>
</dbReference>
<dbReference type="SMART" id="SM00487">
    <property type="entry name" value="DEXDc"/>
    <property type="match status" value="1"/>
</dbReference>
<dbReference type="GO" id="GO:0043138">
    <property type="term" value="F:3'-5' DNA helicase activity"/>
    <property type="evidence" value="ECO:0007669"/>
    <property type="project" value="UniProtKB-EC"/>
</dbReference>
<dbReference type="InterPro" id="IPR004589">
    <property type="entry name" value="DNA_helicase_ATP-dep_RecQ"/>
</dbReference>
<evidence type="ECO:0000256" key="8">
    <source>
        <dbReference type="ARBA" id="ARBA00034617"/>
    </source>
</evidence>
<dbReference type="PANTHER" id="PTHR13710">
    <property type="entry name" value="DNA HELICASE RECQ FAMILY MEMBER"/>
    <property type="match status" value="1"/>
</dbReference>
<evidence type="ECO:0000313" key="12">
    <source>
        <dbReference type="EMBL" id="SEH86088.1"/>
    </source>
</evidence>
<name>A0A1C7PCB7_9BACT</name>
<dbReference type="PROSITE" id="PS00690">
    <property type="entry name" value="DEAH_ATP_HELICASE"/>
    <property type="match status" value="1"/>
</dbReference>
<dbReference type="Pfam" id="PF00270">
    <property type="entry name" value="DEAD"/>
    <property type="match status" value="1"/>
</dbReference>
<dbReference type="SUPFAM" id="SSF52540">
    <property type="entry name" value="P-loop containing nucleoside triphosphate hydrolases"/>
    <property type="match status" value="1"/>
</dbReference>
<dbReference type="GO" id="GO:0005737">
    <property type="term" value="C:cytoplasm"/>
    <property type="evidence" value="ECO:0007669"/>
    <property type="project" value="TreeGrafter"/>
</dbReference>
<dbReference type="PROSITE" id="PS51192">
    <property type="entry name" value="HELICASE_ATP_BIND_1"/>
    <property type="match status" value="1"/>
</dbReference>
<organism evidence="12 13">
    <name type="scientific">Akkermansia glycaniphila</name>
    <dbReference type="NCBI Taxonomy" id="1679444"/>
    <lineage>
        <taxon>Bacteria</taxon>
        <taxon>Pseudomonadati</taxon>
        <taxon>Verrucomicrobiota</taxon>
        <taxon>Verrucomicrobiia</taxon>
        <taxon>Verrucomicrobiales</taxon>
        <taxon>Akkermansiaceae</taxon>
        <taxon>Akkermansia</taxon>
    </lineage>
</organism>
<evidence type="ECO:0000256" key="5">
    <source>
        <dbReference type="ARBA" id="ARBA00022840"/>
    </source>
</evidence>
<reference evidence="13" key="1">
    <citation type="submission" date="2016-09" db="EMBL/GenBank/DDBJ databases">
        <authorList>
            <person name="Koehorst J."/>
        </authorList>
    </citation>
    <scope>NUCLEOTIDE SEQUENCE [LARGE SCALE GENOMIC DNA]</scope>
</reference>
<accession>A0A1C7PCB7</accession>
<dbReference type="GO" id="GO:0030894">
    <property type="term" value="C:replisome"/>
    <property type="evidence" value="ECO:0007669"/>
    <property type="project" value="TreeGrafter"/>
</dbReference>
<dbReference type="GO" id="GO:0016787">
    <property type="term" value="F:hydrolase activity"/>
    <property type="evidence" value="ECO:0007669"/>
    <property type="project" value="UniProtKB-KW"/>
</dbReference>
<evidence type="ECO:0000256" key="1">
    <source>
        <dbReference type="ARBA" id="ARBA00005446"/>
    </source>
</evidence>
<comment type="catalytic activity">
    <reaction evidence="8">
        <text>Couples ATP hydrolysis with the unwinding of duplex DNA by translocating in the 3'-5' direction.</text>
        <dbReference type="EC" id="5.6.2.4"/>
    </reaction>
</comment>